<dbReference type="RefSeq" id="WP_176623223.1">
    <property type="nucleotide sequence ID" value="NZ_JABXXQ010000094.1"/>
</dbReference>
<organism evidence="2 4">
    <name type="scientific">Endobacter medicaginis</name>
    <dbReference type="NCBI Taxonomy" id="1181271"/>
    <lineage>
        <taxon>Bacteria</taxon>
        <taxon>Pseudomonadati</taxon>
        <taxon>Pseudomonadota</taxon>
        <taxon>Alphaproteobacteria</taxon>
        <taxon>Acetobacterales</taxon>
        <taxon>Acetobacteraceae</taxon>
        <taxon>Endobacter</taxon>
    </lineage>
</organism>
<keyword evidence="4" id="KW-1185">Reference proteome</keyword>
<keyword evidence="2" id="KW-0560">Oxidoreductase</keyword>
<dbReference type="Proteomes" id="UP000557688">
    <property type="component" value="Unassembled WGS sequence"/>
</dbReference>
<dbReference type="PANTHER" id="PTHR36113">
    <property type="entry name" value="LYASE, PUTATIVE-RELATED-RELATED"/>
    <property type="match status" value="1"/>
</dbReference>
<dbReference type="PANTHER" id="PTHR36113:SF3">
    <property type="entry name" value="SLL5075 PROTEIN"/>
    <property type="match status" value="1"/>
</dbReference>
<dbReference type="InterPro" id="IPR029068">
    <property type="entry name" value="Glyas_Bleomycin-R_OHBP_Dase"/>
</dbReference>
<reference evidence="3 5" key="1">
    <citation type="submission" date="2020-06" db="EMBL/GenBank/DDBJ databases">
        <title>Description of novel acetic acid bacteria.</title>
        <authorList>
            <person name="Sombolestani A."/>
        </authorList>
    </citation>
    <scope>NUCLEOTIDE SEQUENCE [LARGE SCALE GENOMIC DNA]</scope>
    <source>
        <strain evidence="3 5">LMG 26838</strain>
    </source>
</reference>
<evidence type="ECO:0000313" key="5">
    <source>
        <dbReference type="Proteomes" id="UP000565205"/>
    </source>
</evidence>
<dbReference type="CDD" id="cd06587">
    <property type="entry name" value="VOC"/>
    <property type="match status" value="1"/>
</dbReference>
<dbReference type="InterPro" id="IPR051332">
    <property type="entry name" value="Fosfomycin_Res_Enzymes"/>
</dbReference>
<evidence type="ECO:0000259" key="1">
    <source>
        <dbReference type="PROSITE" id="PS51819"/>
    </source>
</evidence>
<proteinExistence type="predicted"/>
<dbReference type="Pfam" id="PF00903">
    <property type="entry name" value="Glyoxalase"/>
    <property type="match status" value="1"/>
</dbReference>
<gene>
    <name evidence="2" type="ORF">FHR90_001200</name>
    <name evidence="3" type="ORF">HUK83_06700</name>
</gene>
<dbReference type="InterPro" id="IPR004360">
    <property type="entry name" value="Glyas_Fos-R_dOase_dom"/>
</dbReference>
<name>A0A839UUA2_9PROT</name>
<reference evidence="2 4" key="2">
    <citation type="submission" date="2020-08" db="EMBL/GenBank/DDBJ databases">
        <title>Genomic Encyclopedia of Type Strains, Phase III (KMG-III): the genomes of soil and plant-associated and newly described type strains.</title>
        <authorList>
            <person name="Whitman W."/>
        </authorList>
    </citation>
    <scope>NUCLEOTIDE SEQUENCE [LARGE SCALE GENOMIC DNA]</scope>
    <source>
        <strain evidence="2 4">CECT 8088</strain>
    </source>
</reference>
<dbReference type="Proteomes" id="UP000565205">
    <property type="component" value="Unassembled WGS sequence"/>
</dbReference>
<protein>
    <submittedName>
        <fullName evidence="2">Catechol 2,3-dioxygenase-like lactoylglutathione lyase family enzyme</fullName>
    </submittedName>
    <submittedName>
        <fullName evidence="3">VOC family protein</fullName>
    </submittedName>
</protein>
<dbReference type="PROSITE" id="PS51819">
    <property type="entry name" value="VOC"/>
    <property type="match status" value="1"/>
</dbReference>
<sequence>MKLNHVNLYSHDIDGDRAMFEGYFGLRTLVVRGSVMAVMQDDDGLVLIVNHFERRLDGFDYPAQFDILHVGFILPSRDAVDALYARLCADGWTTQTPPHVTHGAWSFYFRAKGGYFVEVTTPTPIRPKDVCRGSPS</sequence>
<evidence type="ECO:0000313" key="2">
    <source>
        <dbReference type="EMBL" id="MBB3173377.1"/>
    </source>
</evidence>
<dbReference type="SUPFAM" id="SSF54593">
    <property type="entry name" value="Glyoxalase/Bleomycin resistance protein/Dihydroxybiphenyl dioxygenase"/>
    <property type="match status" value="1"/>
</dbReference>
<dbReference type="Gene3D" id="3.10.180.10">
    <property type="entry name" value="2,3-Dihydroxybiphenyl 1,2-Dioxygenase, domain 1"/>
    <property type="match status" value="1"/>
</dbReference>
<evidence type="ECO:0000313" key="3">
    <source>
        <dbReference type="EMBL" id="NVN30023.1"/>
    </source>
</evidence>
<dbReference type="GO" id="GO:0051213">
    <property type="term" value="F:dioxygenase activity"/>
    <property type="evidence" value="ECO:0007669"/>
    <property type="project" value="UniProtKB-KW"/>
</dbReference>
<feature type="domain" description="VOC" evidence="1">
    <location>
        <begin position="2"/>
        <end position="122"/>
    </location>
</feature>
<dbReference type="GO" id="GO:0016829">
    <property type="term" value="F:lyase activity"/>
    <property type="evidence" value="ECO:0007669"/>
    <property type="project" value="UniProtKB-KW"/>
</dbReference>
<comment type="caution">
    <text evidence="2">The sequence shown here is derived from an EMBL/GenBank/DDBJ whole genome shotgun (WGS) entry which is preliminary data.</text>
</comment>
<keyword evidence="2" id="KW-0456">Lyase</keyword>
<dbReference type="AlphaFoldDB" id="A0A839UUA2"/>
<dbReference type="EMBL" id="JACHXV010000004">
    <property type="protein sequence ID" value="MBB3173377.1"/>
    <property type="molecule type" value="Genomic_DNA"/>
</dbReference>
<accession>A0A839UUA2</accession>
<dbReference type="InterPro" id="IPR037523">
    <property type="entry name" value="VOC_core"/>
</dbReference>
<evidence type="ECO:0000313" key="4">
    <source>
        <dbReference type="Proteomes" id="UP000557688"/>
    </source>
</evidence>
<keyword evidence="2" id="KW-0223">Dioxygenase</keyword>
<dbReference type="EMBL" id="JABXXQ010000094">
    <property type="protein sequence ID" value="NVN30023.1"/>
    <property type="molecule type" value="Genomic_DNA"/>
</dbReference>